<evidence type="ECO:0000313" key="1">
    <source>
        <dbReference type="EMBL" id="CAA9350031.1"/>
    </source>
</evidence>
<accession>A0A6J4M739</accession>
<proteinExistence type="predicted"/>
<dbReference type="AlphaFoldDB" id="A0A6J4M739"/>
<reference evidence="1" key="1">
    <citation type="submission" date="2020-02" db="EMBL/GenBank/DDBJ databases">
        <authorList>
            <person name="Meier V. D."/>
        </authorList>
    </citation>
    <scope>NUCLEOTIDE SEQUENCE</scope>
    <source>
        <strain evidence="1">AVDCRST_MAG84</strain>
    </source>
</reference>
<protein>
    <submittedName>
        <fullName evidence="1">Uncharacterized protein</fullName>
    </submittedName>
</protein>
<sequence>MEIRSHFDASRKFDRTLTYYGNSIAQFRVERTDTQAQFERPLYILDSGE</sequence>
<dbReference type="EMBL" id="CADCTZ010000518">
    <property type="protein sequence ID" value="CAA9350031.1"/>
    <property type="molecule type" value="Genomic_DNA"/>
</dbReference>
<organism evidence="1">
    <name type="scientific">uncultured Microcoleus sp</name>
    <dbReference type="NCBI Taxonomy" id="259945"/>
    <lineage>
        <taxon>Bacteria</taxon>
        <taxon>Bacillati</taxon>
        <taxon>Cyanobacteriota</taxon>
        <taxon>Cyanophyceae</taxon>
        <taxon>Oscillatoriophycideae</taxon>
        <taxon>Oscillatoriales</taxon>
        <taxon>Microcoleaceae</taxon>
        <taxon>Microcoleus</taxon>
        <taxon>environmental samples</taxon>
    </lineage>
</organism>
<name>A0A6J4M739_9CYAN</name>
<gene>
    <name evidence="1" type="ORF">AVDCRST_MAG84-2817</name>
</gene>